<name>A0A9N9BV10_FUNMO</name>
<proteinExistence type="predicted"/>
<organism evidence="3 4">
    <name type="scientific">Funneliformis mosseae</name>
    <name type="common">Endomycorrhizal fungus</name>
    <name type="synonym">Glomus mosseae</name>
    <dbReference type="NCBI Taxonomy" id="27381"/>
    <lineage>
        <taxon>Eukaryota</taxon>
        <taxon>Fungi</taxon>
        <taxon>Fungi incertae sedis</taxon>
        <taxon>Mucoromycota</taxon>
        <taxon>Glomeromycotina</taxon>
        <taxon>Glomeromycetes</taxon>
        <taxon>Glomerales</taxon>
        <taxon>Glomeraceae</taxon>
        <taxon>Funneliformis</taxon>
    </lineage>
</organism>
<comment type="caution">
    <text evidence="3">The sequence shown here is derived from an EMBL/GenBank/DDBJ whole genome shotgun (WGS) entry which is preliminary data.</text>
</comment>
<dbReference type="Gene3D" id="1.10.510.10">
    <property type="entry name" value="Transferase(Phosphotransferase) domain 1"/>
    <property type="match status" value="1"/>
</dbReference>
<protein>
    <submittedName>
        <fullName evidence="3">2925_t:CDS:1</fullName>
    </submittedName>
</protein>
<dbReference type="AlphaFoldDB" id="A0A9N9BV10"/>
<dbReference type="Proteomes" id="UP000789375">
    <property type="component" value="Unassembled WGS sequence"/>
</dbReference>
<gene>
    <name evidence="3" type="ORF">FMOSSE_LOCUS7859</name>
</gene>
<sequence length="509" mass="59912">MATLIEGIRDELKDAKRNHEEAKDKLKEFEDGEDDGQWLRGLRRKSELELESEDVDTKALNRVKKIKYSASEFALSKNWVQELNCPNPPFLNGRPPNNYDIPITLYNEVFGKFLRDCKDLSITNKDKNIVCELLLTMSGTFMSHNERIEAFQGWARKFIDYDTTSYNFSNKQSIDGVWRKEYNGKTILLTIFEFKNEFSSTDPYMQASKYYSGYFEELYEEKSYILQQTCVPTFLVYIYGPYFGIAGAVVGQNITIDPLVEGSLIFRHGNKFWIDQIIRVFCALRKANNHLDKYYSQIPKFQVSKEVTRQERFPFLRNYKSTSGEIINIEYVNRIDSEIKKLIFLIRELGGRKHILKFATSYNAKVHNFCFNQGFAPELIKFDNIENTDYKFIIMEYLDGFNIMTDIWYRLNEKEKSELKAKILDAVNIMHDNNFVHGDLRFNNIMTKLDSNGSWIVKFIDFDWAGDNGEAEYPQFLNKEINWHSDAQQLGKIFLDHDNHLINHYFNNY</sequence>
<evidence type="ECO:0000259" key="2">
    <source>
        <dbReference type="PROSITE" id="PS50011"/>
    </source>
</evidence>
<reference evidence="3" key="1">
    <citation type="submission" date="2021-06" db="EMBL/GenBank/DDBJ databases">
        <authorList>
            <person name="Kallberg Y."/>
            <person name="Tangrot J."/>
            <person name="Rosling A."/>
        </authorList>
    </citation>
    <scope>NUCLEOTIDE SEQUENCE</scope>
    <source>
        <strain evidence="3">87-6 pot B 2015</strain>
    </source>
</reference>
<dbReference type="SUPFAM" id="SSF56112">
    <property type="entry name" value="Protein kinase-like (PK-like)"/>
    <property type="match status" value="1"/>
</dbReference>
<keyword evidence="1" id="KW-0175">Coiled coil</keyword>
<accession>A0A9N9BV10</accession>
<evidence type="ECO:0000313" key="4">
    <source>
        <dbReference type="Proteomes" id="UP000789375"/>
    </source>
</evidence>
<dbReference type="Gene3D" id="3.30.200.20">
    <property type="entry name" value="Phosphorylase Kinase, domain 1"/>
    <property type="match status" value="1"/>
</dbReference>
<dbReference type="Pfam" id="PF00069">
    <property type="entry name" value="Pkinase"/>
    <property type="match status" value="1"/>
</dbReference>
<dbReference type="GO" id="GO:0004672">
    <property type="term" value="F:protein kinase activity"/>
    <property type="evidence" value="ECO:0007669"/>
    <property type="project" value="InterPro"/>
</dbReference>
<dbReference type="PANTHER" id="PTHR24347">
    <property type="entry name" value="SERINE/THREONINE-PROTEIN KINASE"/>
    <property type="match status" value="1"/>
</dbReference>
<keyword evidence="4" id="KW-1185">Reference proteome</keyword>
<dbReference type="InterPro" id="IPR011009">
    <property type="entry name" value="Kinase-like_dom_sf"/>
</dbReference>
<evidence type="ECO:0000256" key="1">
    <source>
        <dbReference type="SAM" id="Coils"/>
    </source>
</evidence>
<evidence type="ECO:0000313" key="3">
    <source>
        <dbReference type="EMBL" id="CAG8579160.1"/>
    </source>
</evidence>
<feature type="coiled-coil region" evidence="1">
    <location>
        <begin position="5"/>
        <end position="32"/>
    </location>
</feature>
<dbReference type="PROSITE" id="PS50011">
    <property type="entry name" value="PROTEIN_KINASE_DOM"/>
    <property type="match status" value="1"/>
</dbReference>
<dbReference type="GO" id="GO:0005524">
    <property type="term" value="F:ATP binding"/>
    <property type="evidence" value="ECO:0007669"/>
    <property type="project" value="InterPro"/>
</dbReference>
<dbReference type="InterPro" id="IPR000719">
    <property type="entry name" value="Prot_kinase_dom"/>
</dbReference>
<feature type="domain" description="Protein kinase" evidence="2">
    <location>
        <begin position="301"/>
        <end position="509"/>
    </location>
</feature>
<dbReference type="EMBL" id="CAJVPP010001926">
    <property type="protein sequence ID" value="CAG8579160.1"/>
    <property type="molecule type" value="Genomic_DNA"/>
</dbReference>